<evidence type="ECO:0000256" key="2">
    <source>
        <dbReference type="ARBA" id="ARBA00023315"/>
    </source>
</evidence>
<keyword evidence="4" id="KW-1185">Reference proteome</keyword>
<dbReference type="KEGG" id="pmad:BAY61_10485"/>
<reference evidence="3 4" key="1">
    <citation type="submission" date="2016-10" db="EMBL/GenBank/DDBJ databases">
        <authorList>
            <person name="de Groot N.N."/>
        </authorList>
    </citation>
    <scope>NUCLEOTIDE SEQUENCE [LARGE SCALE GENOMIC DNA]</scope>
    <source>
        <strain evidence="3 4">CGMCC 4.5506</strain>
    </source>
</reference>
<organism evidence="3 4">
    <name type="scientific">Prauserella marina</name>
    <dbReference type="NCBI Taxonomy" id="530584"/>
    <lineage>
        <taxon>Bacteria</taxon>
        <taxon>Bacillati</taxon>
        <taxon>Actinomycetota</taxon>
        <taxon>Actinomycetes</taxon>
        <taxon>Pseudonocardiales</taxon>
        <taxon>Pseudonocardiaceae</taxon>
        <taxon>Prauserella</taxon>
    </lineage>
</organism>
<dbReference type="AlphaFoldDB" id="A0A222VNQ4"/>
<accession>A0A222VNQ4</accession>
<dbReference type="PROSITE" id="PS51186">
    <property type="entry name" value="GNAT"/>
    <property type="match status" value="1"/>
</dbReference>
<gene>
    <name evidence="3" type="ORF">SAMN05421630_101461</name>
</gene>
<dbReference type="Gene3D" id="3.40.630.30">
    <property type="match status" value="1"/>
</dbReference>
<name>A0A222VNQ4_9PSEU</name>
<sequence length="187" mass="19582">MSTAAVRVATVDDAAEIARIQLTTWQTAYADVLGEKVVETLDIDELTQRWSAAVEHPGTDLLLATEGEFVVGFCIAGPAPESEVAAADGSLPSDAGTVGLIATLLVEPRWGRRGHGGRLLAAAASALSARGAERGVTWVVQSDSASLAFFRGAGWHPDATVRTLDTGETTVRELRLTGGLDLKLTDN</sequence>
<dbReference type="OrthoDB" id="5243635at2"/>
<dbReference type="STRING" id="530584.SAMN05421630_101461"/>
<dbReference type="InterPro" id="IPR016181">
    <property type="entry name" value="Acyl_CoA_acyltransferase"/>
</dbReference>
<dbReference type="EMBL" id="FMZE01000001">
    <property type="protein sequence ID" value="SDC11256.1"/>
    <property type="molecule type" value="Genomic_DNA"/>
</dbReference>
<keyword evidence="2 3" id="KW-0012">Acyltransferase</keyword>
<protein>
    <submittedName>
        <fullName evidence="3">L-amino acid N-acyltransferase YncA</fullName>
    </submittedName>
</protein>
<evidence type="ECO:0000313" key="3">
    <source>
        <dbReference type="EMBL" id="SDC11256.1"/>
    </source>
</evidence>
<evidence type="ECO:0000256" key="1">
    <source>
        <dbReference type="ARBA" id="ARBA00022679"/>
    </source>
</evidence>
<dbReference type="RefSeq" id="WP_091795719.1">
    <property type="nucleotide sequence ID" value="NZ_CP016353.1"/>
</dbReference>
<dbReference type="Proteomes" id="UP000199494">
    <property type="component" value="Unassembled WGS sequence"/>
</dbReference>
<dbReference type="InterPro" id="IPR050832">
    <property type="entry name" value="Bact_Acetyltransf"/>
</dbReference>
<dbReference type="PANTHER" id="PTHR43877">
    <property type="entry name" value="AMINOALKYLPHOSPHONATE N-ACETYLTRANSFERASE-RELATED-RELATED"/>
    <property type="match status" value="1"/>
</dbReference>
<evidence type="ECO:0000313" key="4">
    <source>
        <dbReference type="Proteomes" id="UP000199494"/>
    </source>
</evidence>
<dbReference type="InterPro" id="IPR000182">
    <property type="entry name" value="GNAT_dom"/>
</dbReference>
<keyword evidence="1 3" id="KW-0808">Transferase</keyword>
<dbReference type="Pfam" id="PF00583">
    <property type="entry name" value="Acetyltransf_1"/>
    <property type="match status" value="1"/>
</dbReference>
<dbReference type="GO" id="GO:0016747">
    <property type="term" value="F:acyltransferase activity, transferring groups other than amino-acyl groups"/>
    <property type="evidence" value="ECO:0007669"/>
    <property type="project" value="InterPro"/>
</dbReference>
<proteinExistence type="predicted"/>
<dbReference type="SUPFAM" id="SSF55729">
    <property type="entry name" value="Acyl-CoA N-acyltransferases (Nat)"/>
    <property type="match status" value="1"/>
</dbReference>